<name>A0A814S2Y0_9BILA</name>
<gene>
    <name evidence="4" type="ORF">IZO911_LOCUS25302</name>
    <name evidence="5" type="ORF">KXQ929_LOCUS9144</name>
</gene>
<dbReference type="SUPFAM" id="SSF56399">
    <property type="entry name" value="ADP-ribosylation"/>
    <property type="match status" value="1"/>
</dbReference>
<dbReference type="InterPro" id="IPR019406">
    <property type="entry name" value="APLF_PBZ"/>
</dbReference>
<evidence type="ECO:0000259" key="3">
    <source>
        <dbReference type="PROSITE" id="PS51059"/>
    </source>
</evidence>
<keyword evidence="1" id="KW-0808">Transferase</keyword>
<sequence length="517" mass="60792">MTEDCTNFTPQIWKQNICRNCFKTRENHPSYTTSNEIENVDVQSFTSYQRDNDEQDDLSQITEQNLLPSIRESPQTILPPCRYGLQCYRKNPEHFKNYSHPAEHERNKHMSNPDDLTTSTIHNDDERPSSPITHPRRKNKLKKKDEELEFINQMERHVLALHSELKLKSQKIEKLEQDQIEMRLYNRSLEQIIADDSEMHERRELEQKHSITIPKRPPSYWGSNAFPQSYREIQISNESPEFRIINDLMNSTIATHDNHYGTIYGRDPTEFIITKIKRIQNIDLWNEYCYKKDIIIRKNHNRVAQAGCSIHFRDHPLLMPLLDTQSNEYWLFHGCSHDVLHNLSHVGYDPRVSNLKGMFGGGFYLAENSSKSNQYIPCPGCNENAIATSMGCTCPNQQDFIFTMVLYRVILGDVHVALQYDREKYCKGVEKGKYVRRPPIKTSTTDLYDSVMGESIRHGGDRLQYREFVLYERGQAYPEYVINFRRSVENVHPPTDMDRLLNRCQNFLKNTFRSVPE</sequence>
<dbReference type="Gene3D" id="3.90.228.10">
    <property type="match status" value="1"/>
</dbReference>
<dbReference type="EMBL" id="CAJOBB010000409">
    <property type="protein sequence ID" value="CAF3673274.1"/>
    <property type="molecule type" value="Genomic_DNA"/>
</dbReference>
<dbReference type="PANTHER" id="PTHR45740:SF2">
    <property type="entry name" value="POLY [ADP-RIBOSE] POLYMERASE"/>
    <property type="match status" value="1"/>
</dbReference>
<evidence type="ECO:0000313" key="5">
    <source>
        <dbReference type="EMBL" id="CAF3673274.1"/>
    </source>
</evidence>
<keyword evidence="1" id="KW-0328">Glycosyltransferase</keyword>
<feature type="domain" description="PARP catalytic" evidence="3">
    <location>
        <begin position="217"/>
        <end position="493"/>
    </location>
</feature>
<dbReference type="InterPro" id="IPR012317">
    <property type="entry name" value="Poly(ADP-ribose)pol_cat_dom"/>
</dbReference>
<dbReference type="Pfam" id="PF00644">
    <property type="entry name" value="PARP"/>
    <property type="match status" value="1"/>
</dbReference>
<dbReference type="Proteomes" id="UP000663868">
    <property type="component" value="Unassembled WGS sequence"/>
</dbReference>
<proteinExistence type="predicted"/>
<evidence type="ECO:0000313" key="6">
    <source>
        <dbReference type="Proteomes" id="UP000663860"/>
    </source>
</evidence>
<dbReference type="GO" id="GO:1990404">
    <property type="term" value="F:NAD+-protein mono-ADP-ribosyltransferase activity"/>
    <property type="evidence" value="ECO:0007669"/>
    <property type="project" value="TreeGrafter"/>
</dbReference>
<dbReference type="AlphaFoldDB" id="A0A814S2Y0"/>
<comment type="caution">
    <text evidence="4">The sequence shown here is derived from an EMBL/GenBank/DDBJ whole genome shotgun (WGS) entry which is preliminary data.</text>
</comment>
<dbReference type="GO" id="GO:0003950">
    <property type="term" value="F:NAD+ poly-ADP-ribosyltransferase activity"/>
    <property type="evidence" value="ECO:0007669"/>
    <property type="project" value="UniProtKB-UniRule"/>
</dbReference>
<feature type="compositionally biased region" description="Basic and acidic residues" evidence="2">
    <location>
        <begin position="96"/>
        <end position="112"/>
    </location>
</feature>
<evidence type="ECO:0000256" key="1">
    <source>
        <dbReference type="RuleBase" id="RU362114"/>
    </source>
</evidence>
<feature type="region of interest" description="Disordered" evidence="2">
    <location>
        <begin position="96"/>
        <end position="142"/>
    </location>
</feature>
<reference evidence="4" key="1">
    <citation type="submission" date="2021-02" db="EMBL/GenBank/DDBJ databases">
        <authorList>
            <person name="Nowell W R."/>
        </authorList>
    </citation>
    <scope>NUCLEOTIDE SEQUENCE</scope>
</reference>
<accession>A0A814S2Y0</accession>
<dbReference type="Proteomes" id="UP000663860">
    <property type="component" value="Unassembled WGS sequence"/>
</dbReference>
<protein>
    <recommendedName>
        <fullName evidence="1">Poly [ADP-ribose] polymerase</fullName>
        <shortName evidence="1">PARP</shortName>
        <ecNumber evidence="1">2.4.2.-</ecNumber>
    </recommendedName>
</protein>
<dbReference type="GO" id="GO:0005634">
    <property type="term" value="C:nucleus"/>
    <property type="evidence" value="ECO:0007669"/>
    <property type="project" value="TreeGrafter"/>
</dbReference>
<dbReference type="Gene3D" id="6.20.320.10">
    <property type="match status" value="1"/>
</dbReference>
<dbReference type="PROSITE" id="PS51059">
    <property type="entry name" value="PARP_CATALYTIC"/>
    <property type="match status" value="1"/>
</dbReference>
<evidence type="ECO:0000256" key="2">
    <source>
        <dbReference type="SAM" id="MobiDB-lite"/>
    </source>
</evidence>
<dbReference type="PANTHER" id="PTHR45740">
    <property type="entry name" value="POLY [ADP-RIBOSE] POLYMERASE"/>
    <property type="match status" value="1"/>
</dbReference>
<dbReference type="Pfam" id="PF10283">
    <property type="entry name" value="zf-CCHH"/>
    <property type="match status" value="1"/>
</dbReference>
<keyword evidence="1" id="KW-0520">NAD</keyword>
<evidence type="ECO:0000313" key="4">
    <source>
        <dbReference type="EMBL" id="CAF1142401.1"/>
    </source>
</evidence>
<dbReference type="EMBL" id="CAJNOE010000315">
    <property type="protein sequence ID" value="CAF1142401.1"/>
    <property type="molecule type" value="Genomic_DNA"/>
</dbReference>
<dbReference type="InterPro" id="IPR051712">
    <property type="entry name" value="ARTD-AVP"/>
</dbReference>
<dbReference type="EC" id="2.4.2.-" evidence="1"/>
<organism evidence="4 6">
    <name type="scientific">Adineta steineri</name>
    <dbReference type="NCBI Taxonomy" id="433720"/>
    <lineage>
        <taxon>Eukaryota</taxon>
        <taxon>Metazoa</taxon>
        <taxon>Spiralia</taxon>
        <taxon>Gnathifera</taxon>
        <taxon>Rotifera</taxon>
        <taxon>Eurotatoria</taxon>
        <taxon>Bdelloidea</taxon>
        <taxon>Adinetida</taxon>
        <taxon>Adinetidae</taxon>
        <taxon>Adineta</taxon>
    </lineage>
</organism>